<evidence type="ECO:0000313" key="2">
    <source>
        <dbReference type="EMBL" id="OGI68979.1"/>
    </source>
</evidence>
<proteinExistence type="predicted"/>
<dbReference type="InterPro" id="IPR048846">
    <property type="entry name" value="PaaX-like_central"/>
</dbReference>
<sequence>MRGELMKKILNVLKDITLSQVDLLEAIIASGYGASSGKINYTYKKIREERYISEIEYAEFLETKKKIQQYLYNLKKDGLIVKIDNNKVKISEKGKEKLASLDKIFDIKKLPKEISNILIIVTFDIPEDQRSDRDWFRSILRFLDFKMVHKSVWLGKVKIPKQLILEMGKRGILDFVEIFEISKSGTLLKLK</sequence>
<feature type="domain" description="Transcriptional repressor PaaX-like central Cas2-like" evidence="1">
    <location>
        <begin position="120"/>
        <end position="183"/>
    </location>
</feature>
<dbReference type="AlphaFoldDB" id="A0A1F6VHD7"/>
<accession>A0A1F6VHD7</accession>
<dbReference type="Pfam" id="PF20803">
    <property type="entry name" value="PaaX_M"/>
    <property type="match status" value="1"/>
</dbReference>
<protein>
    <recommendedName>
        <fullName evidence="1">Transcriptional repressor PaaX-like central Cas2-like domain-containing protein</fullName>
    </recommendedName>
</protein>
<organism evidence="2 3">
    <name type="scientific">Candidatus Nomurabacteria bacterium RIFCSPHIGHO2_01_FULL_42_16</name>
    <dbReference type="NCBI Taxonomy" id="1801743"/>
    <lineage>
        <taxon>Bacteria</taxon>
        <taxon>Candidatus Nomuraibacteriota</taxon>
    </lineage>
</organism>
<comment type="caution">
    <text evidence="2">The sequence shown here is derived from an EMBL/GenBank/DDBJ whole genome shotgun (WGS) entry which is preliminary data.</text>
</comment>
<gene>
    <name evidence="2" type="ORF">A2824_02965</name>
</gene>
<reference evidence="2 3" key="1">
    <citation type="journal article" date="2016" name="Nat. Commun.">
        <title>Thousands of microbial genomes shed light on interconnected biogeochemical processes in an aquifer system.</title>
        <authorList>
            <person name="Anantharaman K."/>
            <person name="Brown C.T."/>
            <person name="Hug L.A."/>
            <person name="Sharon I."/>
            <person name="Castelle C.J."/>
            <person name="Probst A.J."/>
            <person name="Thomas B.C."/>
            <person name="Singh A."/>
            <person name="Wilkins M.J."/>
            <person name="Karaoz U."/>
            <person name="Brodie E.L."/>
            <person name="Williams K.H."/>
            <person name="Hubbard S.S."/>
            <person name="Banfield J.F."/>
        </authorList>
    </citation>
    <scope>NUCLEOTIDE SEQUENCE [LARGE SCALE GENOMIC DNA]</scope>
</reference>
<dbReference type="Proteomes" id="UP000178059">
    <property type="component" value="Unassembled WGS sequence"/>
</dbReference>
<evidence type="ECO:0000259" key="1">
    <source>
        <dbReference type="Pfam" id="PF20803"/>
    </source>
</evidence>
<name>A0A1F6VHD7_9BACT</name>
<dbReference type="EMBL" id="MFTT01000036">
    <property type="protein sequence ID" value="OGI68979.1"/>
    <property type="molecule type" value="Genomic_DNA"/>
</dbReference>
<evidence type="ECO:0000313" key="3">
    <source>
        <dbReference type="Proteomes" id="UP000178059"/>
    </source>
</evidence>